<dbReference type="RefSeq" id="WP_205261399.1">
    <property type="nucleotide sequence ID" value="NZ_JAERWK010000018.1"/>
</dbReference>
<evidence type="ECO:0000313" key="2">
    <source>
        <dbReference type="Proteomes" id="UP000663792"/>
    </source>
</evidence>
<name>A0A938YIK2_9ACTN</name>
<evidence type="ECO:0000313" key="1">
    <source>
        <dbReference type="EMBL" id="MBM9468440.1"/>
    </source>
</evidence>
<dbReference type="AlphaFoldDB" id="A0A938YIK2"/>
<gene>
    <name evidence="1" type="ORF">JL106_14240</name>
</gene>
<keyword evidence="2" id="KW-1185">Reference proteome</keyword>
<proteinExistence type="predicted"/>
<accession>A0A938YIK2</accession>
<protein>
    <submittedName>
        <fullName evidence="1">Uncharacterized protein</fullName>
    </submittedName>
</protein>
<sequence>MIAPAVLRQAVENNAVWCDHVCRLAGVATTWRADAWTARPRTPTGYPDAVTREPDVDAEALLSRIDAGPGCSVKDGFATLDLSAHGFRVLFDAEWIHLPAPAGSRRAGHRGGVRRFEVDGGSVMASLSGTVVGLSNLVLTGADATVVWLRAVRAVADAFPGRDLVGYERPEDLSPARAAGFRLIGPLRVWWRGTPPTAGWGDLRWSAAR</sequence>
<comment type="caution">
    <text evidence="1">The sequence shown here is derived from an EMBL/GenBank/DDBJ whole genome shotgun (WGS) entry which is preliminary data.</text>
</comment>
<dbReference type="Proteomes" id="UP000663792">
    <property type="component" value="Unassembled WGS sequence"/>
</dbReference>
<organism evidence="1 2">
    <name type="scientific">Nakamurella leprariae</name>
    <dbReference type="NCBI Taxonomy" id="2803911"/>
    <lineage>
        <taxon>Bacteria</taxon>
        <taxon>Bacillati</taxon>
        <taxon>Actinomycetota</taxon>
        <taxon>Actinomycetes</taxon>
        <taxon>Nakamurellales</taxon>
        <taxon>Nakamurellaceae</taxon>
        <taxon>Nakamurella</taxon>
    </lineage>
</organism>
<reference evidence="1" key="1">
    <citation type="submission" date="2021-01" db="EMBL/GenBank/DDBJ databases">
        <title>YIM 132084 draft genome.</title>
        <authorList>
            <person name="An D."/>
        </authorList>
    </citation>
    <scope>NUCLEOTIDE SEQUENCE</scope>
    <source>
        <strain evidence="1">YIM 132084</strain>
    </source>
</reference>
<dbReference type="EMBL" id="JAERWK010000018">
    <property type="protein sequence ID" value="MBM9468440.1"/>
    <property type="molecule type" value="Genomic_DNA"/>
</dbReference>